<gene>
    <name evidence="1" type="ordered locus">TERTU_1276</name>
</gene>
<dbReference type="KEGG" id="ttu:TERTU_1276"/>
<evidence type="ECO:0000313" key="2">
    <source>
        <dbReference type="Proteomes" id="UP000009080"/>
    </source>
</evidence>
<dbReference type="HOGENOM" id="CLU_3158768_0_0_6"/>
<accession>C5BRW0</accession>
<dbReference type="AlphaFoldDB" id="C5BRW0"/>
<proteinExistence type="predicted"/>
<name>C5BRW0_TERTT</name>
<dbReference type="Proteomes" id="UP000009080">
    <property type="component" value="Chromosome"/>
</dbReference>
<evidence type="ECO:0000313" key="1">
    <source>
        <dbReference type="EMBL" id="ACR11967.2"/>
    </source>
</evidence>
<organism evidence="1 2">
    <name type="scientific">Teredinibacter turnerae (strain ATCC 39867 / T7901)</name>
    <dbReference type="NCBI Taxonomy" id="377629"/>
    <lineage>
        <taxon>Bacteria</taxon>
        <taxon>Pseudomonadati</taxon>
        <taxon>Pseudomonadota</taxon>
        <taxon>Gammaproteobacteria</taxon>
        <taxon>Cellvibrionales</taxon>
        <taxon>Cellvibrionaceae</taxon>
        <taxon>Teredinibacter</taxon>
    </lineage>
</organism>
<protein>
    <submittedName>
        <fullName evidence="1">Uncharacterized protein</fullName>
    </submittedName>
</protein>
<dbReference type="STRING" id="377629.TERTU_1276"/>
<keyword evidence="2" id="KW-1185">Reference proteome</keyword>
<sequence>MNHAIGKFVTIYYCMTSIQAVFVFINKRLPAANGSQAIQLDYCVFVIQ</sequence>
<reference evidence="1 2" key="1">
    <citation type="journal article" date="2009" name="PLoS ONE">
        <title>The complete genome of Teredinibacter turnerae T7901: an intracellular endosymbiont of marine wood-boring bivalves (shipworms).</title>
        <authorList>
            <person name="Yang J.C."/>
            <person name="Madupu R."/>
            <person name="Durkin A.S."/>
            <person name="Ekborg N.A."/>
            <person name="Pedamallu C.S."/>
            <person name="Hostetler J.B."/>
            <person name="Radune D."/>
            <person name="Toms B.S."/>
            <person name="Henrissat B."/>
            <person name="Coutinho P.M."/>
            <person name="Schwarz S."/>
            <person name="Field L."/>
            <person name="Trindade-Silva A.E."/>
            <person name="Soares C.A.G."/>
            <person name="Elshahawi S."/>
            <person name="Hanora A."/>
            <person name="Schmidt E.W."/>
            <person name="Haygood M.G."/>
            <person name="Posfai J."/>
            <person name="Benner J."/>
            <person name="Madinger C."/>
            <person name="Nove J."/>
            <person name="Anton B."/>
            <person name="Chaudhary K."/>
            <person name="Foster J."/>
            <person name="Holman A."/>
            <person name="Kumar S."/>
            <person name="Lessard P.A."/>
            <person name="Luyten Y.A."/>
            <person name="Slatko B."/>
            <person name="Wood N."/>
            <person name="Wu B."/>
            <person name="Teplitski M."/>
            <person name="Mougous J.D."/>
            <person name="Ward N."/>
            <person name="Eisen J.A."/>
            <person name="Badger J.H."/>
            <person name="Distel D.L."/>
        </authorList>
    </citation>
    <scope>NUCLEOTIDE SEQUENCE [LARGE SCALE GENOMIC DNA]</scope>
    <source>
        <strain evidence="2">ATCC 39867 / T7901</strain>
    </source>
</reference>
<dbReference type="EMBL" id="CP001614">
    <property type="protein sequence ID" value="ACR11967.2"/>
    <property type="molecule type" value="Genomic_DNA"/>
</dbReference>